<protein>
    <submittedName>
        <fullName evidence="3">Diguanylate cyclase (GGDEF) domain-containing protein</fullName>
    </submittedName>
</protein>
<evidence type="ECO:0000259" key="2">
    <source>
        <dbReference type="PROSITE" id="PS50887"/>
    </source>
</evidence>
<dbReference type="PROSITE" id="PS50887">
    <property type="entry name" value="GGDEF"/>
    <property type="match status" value="1"/>
</dbReference>
<sequence length="707" mass="73834">MSGHRRGTPTPDRPGDGDTAHEEARETSGATTGLVLAFVAQHAGEAAVQEVLARAGVPFTADELSRASTWTSYDTRIRLFTAAAEVLGDPGVMFRVGAESLRTGMNPSVVVLVRAMGSPRQVFARLPRAVANFSTTSTMEVLEAGATSATIRYRLHEGYVHSRLDCDYARGLISMVPTVFGLAPAHVVHEECESDGHEACVYHLSWDRRSRRPWRRRSEAAADAELAALRSQVRALQSAATDLVDGEDLDTVLSRIVERAAAAVLAPAYLLAVSSPLGGAPLVHSSGLPPAEVPALTARLLAGEDLGPGAVVVDVASARRTHGRLAALHRPGEGGLGDERTMLAAYAGHAAAALDLVMALEASRAETRRAGALLELAHGLSQAVDVPAICQAVAGALPGIVGCGSSGVLLWDPAGAVLQTAACAGLGAEQEGVLRAARLHAEDVPELFGMLSDREPRVITASGGSAPMRELLTALGLGDVVALPLLAGSRFLGVVTASWAAGETADALDRDVLARLRGVGDQASTALQKARLLETVRHQATHDALTGLPNRVLFRERLVAALAATPESGHVGVLFCDLDRFKAVNDTLGHAAGDELLRQVSARLRAAVRPGDTIGRLSGDEFAVLVPRLAGTRAADAVVARVAAAFDQPFRLEGTPVGVGTSTGVAVHSGRSADPSADAERLLRDADAAMYRHKQREHPPTSAPRGD</sequence>
<dbReference type="Proteomes" id="UP000183642">
    <property type="component" value="Unassembled WGS sequence"/>
</dbReference>
<feature type="compositionally biased region" description="Basic and acidic residues" evidence="1">
    <location>
        <begin position="13"/>
        <end position="26"/>
    </location>
</feature>
<feature type="region of interest" description="Disordered" evidence="1">
    <location>
        <begin position="1"/>
        <end position="27"/>
    </location>
</feature>
<dbReference type="Gene3D" id="3.90.1520.10">
    <property type="entry name" value="H-NOX domain"/>
    <property type="match status" value="1"/>
</dbReference>
<dbReference type="Gene3D" id="3.30.70.270">
    <property type="match status" value="1"/>
</dbReference>
<dbReference type="InterPro" id="IPR029016">
    <property type="entry name" value="GAF-like_dom_sf"/>
</dbReference>
<dbReference type="PANTHER" id="PTHR46663:SF3">
    <property type="entry name" value="SLL0267 PROTEIN"/>
    <property type="match status" value="1"/>
</dbReference>
<dbReference type="PANTHER" id="PTHR46663">
    <property type="entry name" value="DIGUANYLATE CYCLASE DGCT-RELATED"/>
    <property type="match status" value="1"/>
</dbReference>
<dbReference type="GO" id="GO:0020037">
    <property type="term" value="F:heme binding"/>
    <property type="evidence" value="ECO:0007669"/>
    <property type="project" value="InterPro"/>
</dbReference>
<reference evidence="4" key="1">
    <citation type="submission" date="2016-10" db="EMBL/GenBank/DDBJ databases">
        <authorList>
            <person name="Varghese N."/>
            <person name="Submissions S."/>
        </authorList>
    </citation>
    <scope>NUCLEOTIDE SEQUENCE [LARGE SCALE GENOMIC DNA]</scope>
    <source>
        <strain evidence="4">DSM 43161</strain>
    </source>
</reference>
<dbReference type="Pfam" id="PF00990">
    <property type="entry name" value="GGDEF"/>
    <property type="match status" value="1"/>
</dbReference>
<dbReference type="Gene3D" id="3.30.450.40">
    <property type="match status" value="1"/>
</dbReference>
<dbReference type="InterPro" id="IPR029787">
    <property type="entry name" value="Nucleotide_cyclase"/>
</dbReference>
<dbReference type="SUPFAM" id="SSF55073">
    <property type="entry name" value="Nucleotide cyclase"/>
    <property type="match status" value="1"/>
</dbReference>
<organism evidence="3 4">
    <name type="scientific">Geodermatophilus obscurus</name>
    <dbReference type="NCBI Taxonomy" id="1861"/>
    <lineage>
        <taxon>Bacteria</taxon>
        <taxon>Bacillati</taxon>
        <taxon>Actinomycetota</taxon>
        <taxon>Actinomycetes</taxon>
        <taxon>Geodermatophilales</taxon>
        <taxon>Geodermatophilaceae</taxon>
        <taxon>Geodermatophilus</taxon>
    </lineage>
</organism>
<dbReference type="InterPro" id="IPR038158">
    <property type="entry name" value="H-NOX_domain_sf"/>
</dbReference>
<dbReference type="CDD" id="cd01949">
    <property type="entry name" value="GGDEF"/>
    <property type="match status" value="1"/>
</dbReference>
<dbReference type="SMART" id="SM00267">
    <property type="entry name" value="GGDEF"/>
    <property type="match status" value="1"/>
</dbReference>
<evidence type="ECO:0000256" key="1">
    <source>
        <dbReference type="SAM" id="MobiDB-lite"/>
    </source>
</evidence>
<dbReference type="InterPro" id="IPR043128">
    <property type="entry name" value="Rev_trsase/Diguanyl_cyclase"/>
</dbReference>
<evidence type="ECO:0000313" key="3">
    <source>
        <dbReference type="EMBL" id="SFO34544.1"/>
    </source>
</evidence>
<dbReference type="OrthoDB" id="23692at2"/>
<dbReference type="AlphaFoldDB" id="A0A1I5GEY9"/>
<dbReference type="InterPro" id="IPR000160">
    <property type="entry name" value="GGDEF_dom"/>
</dbReference>
<dbReference type="EMBL" id="FOWE01000006">
    <property type="protein sequence ID" value="SFO34544.1"/>
    <property type="molecule type" value="Genomic_DNA"/>
</dbReference>
<name>A0A1I5GEY9_9ACTN</name>
<feature type="domain" description="GGDEF" evidence="2">
    <location>
        <begin position="569"/>
        <end position="707"/>
    </location>
</feature>
<dbReference type="NCBIfam" id="TIGR00254">
    <property type="entry name" value="GGDEF"/>
    <property type="match status" value="1"/>
</dbReference>
<dbReference type="SUPFAM" id="SSF55781">
    <property type="entry name" value="GAF domain-like"/>
    <property type="match status" value="1"/>
</dbReference>
<gene>
    <name evidence="3" type="ORF">SAMN05660359_02829</name>
</gene>
<dbReference type="RefSeq" id="WP_083427343.1">
    <property type="nucleotide sequence ID" value="NZ_FOWE01000006.1"/>
</dbReference>
<dbReference type="InterPro" id="IPR052163">
    <property type="entry name" value="DGC-Regulatory_Protein"/>
</dbReference>
<accession>A0A1I5GEY9</accession>
<evidence type="ECO:0000313" key="4">
    <source>
        <dbReference type="Proteomes" id="UP000183642"/>
    </source>
</evidence>
<keyword evidence="4" id="KW-1185">Reference proteome</keyword>
<proteinExistence type="predicted"/>